<keyword evidence="2" id="KW-1185">Reference proteome</keyword>
<dbReference type="OMA" id="LEEAIWI"/>
<sequence length="543" mass="62201">MSSPEIDTWTGLPPEIKTSIAQYLDNKDLKALRLTNSSFSASVTLRLPRVYLSLHPRDIAVFKAIADHPLRQKVTEIVYDDARLPRLFPLSAEEQKQRRENPLFNEAEAEEYGEINHLNRVFHGEARWSTCPVEEWYRRRLERIADDARARYSDMSPKRYPVVTERALKTAAQPDAKVSLGLYQKLYKEQVKTAEVDADIEALRYGIGRFPALKRITITPAAHGAHYSPRYHTPTIRSLPFGLNYVLPRGWPYRNDNFLQYTPAWPRAPMQSLAAEEHRMLWRGVVSILQMLAQQPHLVPPELVFDVHGLNTGLNPHMLGQPSVDYDNLATVLQRGLRRLDLPIIIGGLEDEGWDPLINGNFRSLLEKAPGLEHFRLRADASDNGPSFPPLQSMLPVEKWKNLRHFGISEFVVNIDDLISTLALLPKSLRSVELTFLYFANGSYRALFDAMKTRLDWPSWPSGQRPTVTAALPDYLFNPESTCGIWISDVVNEFLYGDGENPIQWGDKWVHYGVGTMKDELDCDWELPNLQYQDLFRLGHYSN</sequence>
<evidence type="ECO:0000313" key="2">
    <source>
        <dbReference type="Proteomes" id="UP000001610"/>
    </source>
</evidence>
<dbReference type="SUPFAM" id="SSF81383">
    <property type="entry name" value="F-box domain"/>
    <property type="match status" value="1"/>
</dbReference>
<proteinExistence type="predicted"/>
<dbReference type="VEuPathDB" id="FungiDB:CCM_03654"/>
<accession>G3JFQ1</accession>
<dbReference type="AlphaFoldDB" id="G3JFQ1"/>
<dbReference type="RefSeq" id="XP_006668868.1">
    <property type="nucleotide sequence ID" value="XM_006668805.1"/>
</dbReference>
<dbReference type="Proteomes" id="UP000001610">
    <property type="component" value="Unassembled WGS sequence"/>
</dbReference>
<dbReference type="EMBL" id="JH126401">
    <property type="protein sequence ID" value="EGX92284.1"/>
    <property type="molecule type" value="Genomic_DNA"/>
</dbReference>
<dbReference type="OrthoDB" id="5422579at2759"/>
<dbReference type="HOGENOM" id="CLU_021598_2_0_1"/>
<dbReference type="GeneID" id="18165680"/>
<dbReference type="KEGG" id="cmt:CCM_03654"/>
<organism evidence="1 2">
    <name type="scientific">Cordyceps militaris (strain CM01)</name>
    <name type="common">Caterpillar fungus</name>
    <dbReference type="NCBI Taxonomy" id="983644"/>
    <lineage>
        <taxon>Eukaryota</taxon>
        <taxon>Fungi</taxon>
        <taxon>Dikarya</taxon>
        <taxon>Ascomycota</taxon>
        <taxon>Pezizomycotina</taxon>
        <taxon>Sordariomycetes</taxon>
        <taxon>Hypocreomycetidae</taxon>
        <taxon>Hypocreales</taxon>
        <taxon>Cordycipitaceae</taxon>
        <taxon>Cordyceps</taxon>
    </lineage>
</organism>
<name>G3JFQ1_CORMM</name>
<dbReference type="CDD" id="cd09917">
    <property type="entry name" value="F-box_SF"/>
    <property type="match status" value="1"/>
</dbReference>
<reference evidence="1 2" key="1">
    <citation type="journal article" date="2011" name="Genome Biol.">
        <title>Genome sequence of the insect pathogenic fungus Cordyceps militaris, a valued traditional Chinese medicine.</title>
        <authorList>
            <person name="Zheng P."/>
            <person name="Xia Y."/>
            <person name="Xiao G."/>
            <person name="Xiong C."/>
            <person name="Hu X."/>
            <person name="Zhang S."/>
            <person name="Zheng H."/>
            <person name="Huang Y."/>
            <person name="Zhou Y."/>
            <person name="Wang S."/>
            <person name="Zhao G.P."/>
            <person name="Liu X."/>
            <person name="St Leger R.J."/>
            <person name="Wang C."/>
        </authorList>
    </citation>
    <scope>NUCLEOTIDE SEQUENCE [LARGE SCALE GENOMIC DNA]</scope>
    <source>
        <strain evidence="1 2">CM01</strain>
    </source>
</reference>
<gene>
    <name evidence="1" type="ORF">CCM_03654</name>
</gene>
<dbReference type="InterPro" id="IPR036047">
    <property type="entry name" value="F-box-like_dom_sf"/>
</dbReference>
<dbReference type="InParanoid" id="G3JFQ1"/>
<protein>
    <submittedName>
        <fullName evidence="1">Cyclin-like F-box</fullName>
    </submittedName>
</protein>
<evidence type="ECO:0000313" key="1">
    <source>
        <dbReference type="EMBL" id="EGX92284.1"/>
    </source>
</evidence>
<dbReference type="eggNOG" id="ENOG502SJQV">
    <property type="taxonomic scope" value="Eukaryota"/>
</dbReference>